<organism evidence="7 8">
    <name type="scientific">Meloidogyne javanica</name>
    <name type="common">Root-knot nematode worm</name>
    <dbReference type="NCBI Taxonomy" id="6303"/>
    <lineage>
        <taxon>Eukaryota</taxon>
        <taxon>Metazoa</taxon>
        <taxon>Ecdysozoa</taxon>
        <taxon>Nematoda</taxon>
        <taxon>Chromadorea</taxon>
        <taxon>Rhabditida</taxon>
        <taxon>Tylenchina</taxon>
        <taxon>Tylenchomorpha</taxon>
        <taxon>Tylenchoidea</taxon>
        <taxon>Meloidogynidae</taxon>
        <taxon>Meloidogyninae</taxon>
        <taxon>Meloidogyne</taxon>
        <taxon>Meloidogyne incognita group</taxon>
    </lineage>
</organism>
<evidence type="ECO:0000256" key="2">
    <source>
        <dbReference type="ARBA" id="ARBA00022448"/>
    </source>
</evidence>
<feature type="transmembrane region" description="Helical" evidence="6">
    <location>
        <begin position="27"/>
        <end position="48"/>
    </location>
</feature>
<evidence type="ECO:0000256" key="3">
    <source>
        <dbReference type="ARBA" id="ARBA00022692"/>
    </source>
</evidence>
<sequence length="219" mass="24745">MYSLSQIVASPLLGFWSTRIEKLKPPLMICNFLMFLGNFLYCLVELFPMSMSRYVMLASRFTAGIGWESYVGVLKRKSDKENLNLPKLPPYDRLAVAACYAIRFTQFFIFTNIETIGTEFAMMMFMWSPTDVVFWEAIAHSIRGLLALSTYICYIVFNLGENFPNINVTMNTLFSRIIGPRMQGTQQGILEMFGGMGRMTGPLVIGSGAENFLHAISGK</sequence>
<dbReference type="GO" id="GO:0012505">
    <property type="term" value="C:endomembrane system"/>
    <property type="evidence" value="ECO:0007669"/>
    <property type="project" value="UniProtKB-SubCell"/>
</dbReference>
<dbReference type="AlphaFoldDB" id="A0A915MR86"/>
<keyword evidence="3 6" id="KW-0812">Transmembrane</keyword>
<dbReference type="PANTHER" id="PTHR23510:SF3">
    <property type="entry name" value="MAJOR FACILITATOR SUPERFAMILY DOMAIN-CONTAINING PROTEIN 8"/>
    <property type="match status" value="1"/>
</dbReference>
<evidence type="ECO:0000256" key="4">
    <source>
        <dbReference type="ARBA" id="ARBA00022989"/>
    </source>
</evidence>
<keyword evidence="4 6" id="KW-1133">Transmembrane helix</keyword>
<dbReference type="PANTHER" id="PTHR23510">
    <property type="entry name" value="INNER MEMBRANE TRANSPORT PROTEIN YAJR"/>
    <property type="match status" value="1"/>
</dbReference>
<dbReference type="WBParaSite" id="scaffold4649_cov212.g8479">
    <property type="protein sequence ID" value="scaffold4649_cov212.g8479"/>
    <property type="gene ID" value="scaffold4649_cov212.g8479"/>
</dbReference>
<accession>A0A915MR86</accession>
<proteinExistence type="predicted"/>
<name>A0A915MR86_MELJA</name>
<evidence type="ECO:0000256" key="1">
    <source>
        <dbReference type="ARBA" id="ARBA00004127"/>
    </source>
</evidence>
<dbReference type="InterPro" id="IPR051068">
    <property type="entry name" value="MFS_Domain-Containing_Protein"/>
</dbReference>
<feature type="transmembrane region" description="Helical" evidence="6">
    <location>
        <begin position="133"/>
        <end position="157"/>
    </location>
</feature>
<keyword evidence="7" id="KW-1185">Reference proteome</keyword>
<evidence type="ECO:0000313" key="7">
    <source>
        <dbReference type="Proteomes" id="UP000887561"/>
    </source>
</evidence>
<dbReference type="Gene3D" id="1.20.1250.20">
    <property type="entry name" value="MFS general substrate transporter like domains"/>
    <property type="match status" value="2"/>
</dbReference>
<protein>
    <submittedName>
        <fullName evidence="8">Uncharacterized protein</fullName>
    </submittedName>
</protein>
<dbReference type="InterPro" id="IPR036259">
    <property type="entry name" value="MFS_trans_sf"/>
</dbReference>
<dbReference type="Proteomes" id="UP000887561">
    <property type="component" value="Unplaced"/>
</dbReference>
<evidence type="ECO:0000256" key="6">
    <source>
        <dbReference type="SAM" id="Phobius"/>
    </source>
</evidence>
<evidence type="ECO:0000256" key="5">
    <source>
        <dbReference type="ARBA" id="ARBA00023136"/>
    </source>
</evidence>
<comment type="subcellular location">
    <subcellularLocation>
        <location evidence="1">Endomembrane system</location>
        <topology evidence="1">Multi-pass membrane protein</topology>
    </subcellularLocation>
</comment>
<keyword evidence="2" id="KW-0813">Transport</keyword>
<keyword evidence="5 6" id="KW-0472">Membrane</keyword>
<evidence type="ECO:0000313" key="8">
    <source>
        <dbReference type="WBParaSite" id="scaffold4649_cov212.g8479"/>
    </source>
</evidence>
<reference evidence="8" key="1">
    <citation type="submission" date="2022-11" db="UniProtKB">
        <authorList>
            <consortium name="WormBaseParasite"/>
        </authorList>
    </citation>
    <scope>IDENTIFICATION</scope>
</reference>
<dbReference type="SUPFAM" id="SSF103473">
    <property type="entry name" value="MFS general substrate transporter"/>
    <property type="match status" value="2"/>
</dbReference>